<evidence type="ECO:0000259" key="2">
    <source>
        <dbReference type="Pfam" id="PF13266"/>
    </source>
</evidence>
<accession>A0A835DHI0</accession>
<sequence length="429" mass="45943">MERATPVRKPHTSTADLLTWSENPQVDSPATNSAISGSRTAIRTHQPSGGISKVVFGGQVTDEEAESLLKRCSILCARTEGRAPMVKITYTIPTVAPGFVLVAIAREEKSLEPTTALLLTAIETATSSKLFQLLVIFQEDVPHIQRTCFLVVFEEGVPHIFQALPGKSSSLEVDALPLSSIQLQFFILYEKPCSGYKLKEITGSGIFASDGENGAPEASSANQTHNNKTGLRVYQQVVSGISQISFSAEESVSPKKPTSIPEVAKQRELSGTLESESDAKLNKQLSDAKCKELSGHDIFAAPPEITSRPFTARSLESKESKDMGEPAPRTLRTSVKVSNPAGGQSNIMFSEETAVKTAKKIHNQKFAELTGNDIFKGDVPPGSAEKALSVAKLKEISGSNIFADGKAESRDYLGGVRKPPGGESSIALV</sequence>
<comment type="caution">
    <text evidence="3">The sequence shown here is derived from an EMBL/GenBank/DDBJ whole genome shotgun (WGS) entry which is preliminary data.</text>
</comment>
<evidence type="ECO:0000313" key="4">
    <source>
        <dbReference type="Proteomes" id="UP000655225"/>
    </source>
</evidence>
<feature type="domain" description="DUF4057" evidence="2">
    <location>
        <begin position="190"/>
        <end position="427"/>
    </location>
</feature>
<name>A0A835DHI0_TETSI</name>
<gene>
    <name evidence="3" type="ORF">HHK36_009470</name>
</gene>
<evidence type="ECO:0000256" key="1">
    <source>
        <dbReference type="SAM" id="MobiDB-lite"/>
    </source>
</evidence>
<proteinExistence type="predicted"/>
<dbReference type="Proteomes" id="UP000655225">
    <property type="component" value="Unassembled WGS sequence"/>
</dbReference>
<dbReference type="OMA" id="IESRDHF"/>
<dbReference type="Pfam" id="PF13266">
    <property type="entry name" value="DUF4057"/>
    <property type="match status" value="2"/>
</dbReference>
<evidence type="ECO:0000313" key="3">
    <source>
        <dbReference type="EMBL" id="KAF8404583.1"/>
    </source>
</evidence>
<dbReference type="AlphaFoldDB" id="A0A835DHI0"/>
<dbReference type="PANTHER" id="PTHR31132">
    <property type="entry name" value="N-LYSINE METHYLTRANSFERASE"/>
    <property type="match status" value="1"/>
</dbReference>
<feature type="region of interest" description="Disordered" evidence="1">
    <location>
        <begin position="250"/>
        <end position="280"/>
    </location>
</feature>
<dbReference type="InterPro" id="IPR025131">
    <property type="entry name" value="DUF4057"/>
</dbReference>
<protein>
    <recommendedName>
        <fullName evidence="2">DUF4057 domain-containing protein</fullName>
    </recommendedName>
</protein>
<reference evidence="3 4" key="1">
    <citation type="submission" date="2020-04" db="EMBL/GenBank/DDBJ databases">
        <title>Plant Genome Project.</title>
        <authorList>
            <person name="Zhang R.-G."/>
        </authorList>
    </citation>
    <scope>NUCLEOTIDE SEQUENCE [LARGE SCALE GENOMIC DNA]</scope>
    <source>
        <strain evidence="3">YNK0</strain>
        <tissue evidence="3">Leaf</tissue>
    </source>
</reference>
<keyword evidence="4" id="KW-1185">Reference proteome</keyword>
<feature type="domain" description="DUF4057" evidence="2">
    <location>
        <begin position="3"/>
        <end position="72"/>
    </location>
</feature>
<organism evidence="3 4">
    <name type="scientific">Tetracentron sinense</name>
    <name type="common">Spur-leaf</name>
    <dbReference type="NCBI Taxonomy" id="13715"/>
    <lineage>
        <taxon>Eukaryota</taxon>
        <taxon>Viridiplantae</taxon>
        <taxon>Streptophyta</taxon>
        <taxon>Embryophyta</taxon>
        <taxon>Tracheophyta</taxon>
        <taxon>Spermatophyta</taxon>
        <taxon>Magnoliopsida</taxon>
        <taxon>Trochodendrales</taxon>
        <taxon>Trochodendraceae</taxon>
        <taxon>Tetracentron</taxon>
    </lineage>
</organism>
<dbReference type="OrthoDB" id="1868458at2759"/>
<dbReference type="PANTHER" id="PTHR31132:SF13">
    <property type="entry name" value="N-LYSINE METHYLTRANSFERASE"/>
    <property type="match status" value="1"/>
</dbReference>
<dbReference type="EMBL" id="JABCRI010000006">
    <property type="protein sequence ID" value="KAF8404583.1"/>
    <property type="molecule type" value="Genomic_DNA"/>
</dbReference>